<accession>A0AA39HR06</accession>
<feature type="transmembrane region" description="Helical" evidence="10">
    <location>
        <begin position="526"/>
        <end position="550"/>
    </location>
</feature>
<evidence type="ECO:0000256" key="7">
    <source>
        <dbReference type="PIRSR" id="PIRSR600175-1"/>
    </source>
</evidence>
<evidence type="ECO:0000256" key="6">
    <source>
        <dbReference type="ARBA" id="ARBA00023136"/>
    </source>
</evidence>
<gene>
    <name evidence="11" type="ORF">QR680_004445</name>
</gene>
<feature type="transmembrane region" description="Helical" evidence="10">
    <location>
        <begin position="598"/>
        <end position="618"/>
    </location>
</feature>
<evidence type="ECO:0000313" key="12">
    <source>
        <dbReference type="Proteomes" id="UP001175271"/>
    </source>
</evidence>
<dbReference type="GO" id="GO:0005283">
    <property type="term" value="F:amino acid:sodium symporter activity"/>
    <property type="evidence" value="ECO:0007669"/>
    <property type="project" value="TreeGrafter"/>
</dbReference>
<dbReference type="PROSITE" id="PS50267">
    <property type="entry name" value="NA_NEUROTRAN_SYMP_3"/>
    <property type="match status" value="1"/>
</dbReference>
<evidence type="ECO:0000256" key="1">
    <source>
        <dbReference type="ARBA" id="ARBA00004141"/>
    </source>
</evidence>
<dbReference type="InterPro" id="IPR037272">
    <property type="entry name" value="SNS_sf"/>
</dbReference>
<protein>
    <submittedName>
        <fullName evidence="11">Uncharacterized protein</fullName>
    </submittedName>
</protein>
<keyword evidence="2" id="KW-0813">Transport</keyword>
<dbReference type="InterPro" id="IPR000175">
    <property type="entry name" value="Na/ntran_symport"/>
</dbReference>
<feature type="transmembrane region" description="Helical" evidence="10">
    <location>
        <begin position="388"/>
        <end position="414"/>
    </location>
</feature>
<dbReference type="PANTHER" id="PTHR11616">
    <property type="entry name" value="SODIUM/CHLORIDE DEPENDENT TRANSPORTER"/>
    <property type="match status" value="1"/>
</dbReference>
<evidence type="ECO:0000256" key="9">
    <source>
        <dbReference type="SAM" id="MobiDB-lite"/>
    </source>
</evidence>
<keyword evidence="7" id="KW-0915">Sodium</keyword>
<feature type="transmembrane region" description="Helical" evidence="10">
    <location>
        <begin position="495"/>
        <end position="514"/>
    </location>
</feature>
<dbReference type="GO" id="GO:0089718">
    <property type="term" value="P:amino acid import across plasma membrane"/>
    <property type="evidence" value="ECO:0007669"/>
    <property type="project" value="TreeGrafter"/>
</dbReference>
<organism evidence="11 12">
    <name type="scientific">Steinernema hermaphroditum</name>
    <dbReference type="NCBI Taxonomy" id="289476"/>
    <lineage>
        <taxon>Eukaryota</taxon>
        <taxon>Metazoa</taxon>
        <taxon>Ecdysozoa</taxon>
        <taxon>Nematoda</taxon>
        <taxon>Chromadorea</taxon>
        <taxon>Rhabditida</taxon>
        <taxon>Tylenchina</taxon>
        <taxon>Panagrolaimomorpha</taxon>
        <taxon>Strongyloidoidea</taxon>
        <taxon>Steinernematidae</taxon>
        <taxon>Steinernema</taxon>
    </lineage>
</organism>
<comment type="caution">
    <text evidence="11">The sequence shown here is derived from an EMBL/GenBank/DDBJ whole genome shotgun (WGS) entry which is preliminary data.</text>
</comment>
<keyword evidence="6 10" id="KW-0472">Membrane</keyword>
<dbReference type="SUPFAM" id="SSF161070">
    <property type="entry name" value="SNF-like"/>
    <property type="match status" value="1"/>
</dbReference>
<proteinExistence type="predicted"/>
<feature type="transmembrane region" description="Helical" evidence="10">
    <location>
        <begin position="452"/>
        <end position="474"/>
    </location>
</feature>
<dbReference type="PANTHER" id="PTHR11616:SF241">
    <property type="entry name" value="SODIUM- AND CHLORIDE-DEPENDENT GLYCINE TRANSPORTER 2"/>
    <property type="match status" value="1"/>
</dbReference>
<feature type="region of interest" description="Disordered" evidence="9">
    <location>
        <begin position="1"/>
        <end position="36"/>
    </location>
</feature>
<evidence type="ECO:0000256" key="3">
    <source>
        <dbReference type="ARBA" id="ARBA00022692"/>
    </source>
</evidence>
<feature type="transmembrane region" description="Helical" evidence="10">
    <location>
        <begin position="630"/>
        <end position="656"/>
    </location>
</feature>
<name>A0AA39HR06_9BILA</name>
<keyword evidence="7" id="KW-0479">Metal-binding</keyword>
<feature type="binding site" evidence="7">
    <location>
        <position position="467"/>
    </location>
    <ligand>
        <name>Na(+)</name>
        <dbReference type="ChEBI" id="CHEBI:29101"/>
        <label>1</label>
    </ligand>
</feature>
<feature type="transmembrane region" description="Helical" evidence="10">
    <location>
        <begin position="81"/>
        <end position="105"/>
    </location>
</feature>
<dbReference type="AlphaFoldDB" id="A0AA39HR06"/>
<reference evidence="11" key="1">
    <citation type="submission" date="2023-06" db="EMBL/GenBank/DDBJ databases">
        <title>Genomic analysis of the entomopathogenic nematode Steinernema hermaphroditum.</title>
        <authorList>
            <person name="Schwarz E.M."/>
            <person name="Heppert J.K."/>
            <person name="Baniya A."/>
            <person name="Schwartz H.T."/>
            <person name="Tan C.-H."/>
            <person name="Antoshechkin I."/>
            <person name="Sternberg P.W."/>
            <person name="Goodrich-Blair H."/>
            <person name="Dillman A.R."/>
        </authorList>
    </citation>
    <scope>NUCLEOTIDE SEQUENCE</scope>
    <source>
        <strain evidence="11">PS9179</strain>
        <tissue evidence="11">Whole animal</tissue>
    </source>
</reference>
<dbReference type="Pfam" id="PF00209">
    <property type="entry name" value="SNF"/>
    <property type="match status" value="1"/>
</dbReference>
<evidence type="ECO:0000313" key="11">
    <source>
        <dbReference type="EMBL" id="KAK0409269.1"/>
    </source>
</evidence>
<sequence length="697" mass="78322">MSGTIPGVPARRRRSSKSSGKVKDERTSVKKPQMAQKEEMEIEFDVVEEVEGGNASEEEEICQVLMMSATRRQKWRSKVEYFMVTLSYLVGLDHIMSFISILSMYGTAMFVPYFLSLIIFGIPVLYLEMALGQYSSLDSYLLFERLAPAMAGTGYASTILSLLGIISNEAMATVALESVFTSTNDVLLRSRVFFDGCNNEYNTDDCMDPIVMNYCREIGLSYYGGACLEKETIDPVSYNYTNALYQQAHLNREKSPMYQYLTIKLLGFLNHTSVRQPSVHVFFFSVLCFAILVYFVMKGIRAMVKLSYVTLLFPLGVMFMVAIAVFASLEGPQMAVHDILAFDASKLLEVRLWTATVSHMFVALKLGQGGVITLGTYNNFHNDILLDMVIIVLATFFIPMFFTFTLVLAFGAFAKFVMEDGDRHHLTTMFSYFIEPDIFVVANNGLRLIPTFGVAFLTLVAISFFLLALGNMITRLKLVTNALSEKIEILRQPQNIAVTAGIIVLVLASFSFVYFSSYGTVVYSVIYVYTVPTAAMVVVLCETITVVVCYGGKQILANTHVMLFGEKESRLMDEEQQGFKGKVLPYVNVYLISMLRSLVIIVLTLALGVITVGLYTFAEAKSHQYPKFSIAFPFGVCSLLAVVVVIPIILCYKIIWTKIQKRPVMRLFKPHLKLWGPQEKAKRNLVDRFEKRLGVVH</sequence>
<evidence type="ECO:0000256" key="8">
    <source>
        <dbReference type="PIRSR" id="PIRSR600175-2"/>
    </source>
</evidence>
<comment type="subcellular location">
    <subcellularLocation>
        <location evidence="1">Membrane</location>
        <topology evidence="1">Multi-pass membrane protein</topology>
    </subcellularLocation>
</comment>
<feature type="disulfide bond" evidence="8">
    <location>
        <begin position="197"/>
        <end position="206"/>
    </location>
</feature>
<dbReference type="GO" id="GO:0046872">
    <property type="term" value="F:metal ion binding"/>
    <property type="evidence" value="ECO:0007669"/>
    <property type="project" value="UniProtKB-KW"/>
</dbReference>
<dbReference type="Proteomes" id="UP001175271">
    <property type="component" value="Unassembled WGS sequence"/>
</dbReference>
<keyword evidence="12" id="KW-1185">Reference proteome</keyword>
<feature type="transmembrane region" description="Helical" evidence="10">
    <location>
        <begin position="111"/>
        <end position="134"/>
    </location>
</feature>
<evidence type="ECO:0000256" key="10">
    <source>
        <dbReference type="SAM" id="Phobius"/>
    </source>
</evidence>
<evidence type="ECO:0000256" key="5">
    <source>
        <dbReference type="ARBA" id="ARBA00022989"/>
    </source>
</evidence>
<keyword evidence="5 10" id="KW-1133">Transmembrane helix</keyword>
<feature type="transmembrane region" description="Helical" evidence="10">
    <location>
        <begin position="146"/>
        <end position="166"/>
    </location>
</feature>
<feature type="transmembrane region" description="Helical" evidence="10">
    <location>
        <begin position="308"/>
        <end position="329"/>
    </location>
</feature>
<dbReference type="GO" id="GO:0005886">
    <property type="term" value="C:plasma membrane"/>
    <property type="evidence" value="ECO:0007669"/>
    <property type="project" value="TreeGrafter"/>
</dbReference>
<evidence type="ECO:0000256" key="2">
    <source>
        <dbReference type="ARBA" id="ARBA00022448"/>
    </source>
</evidence>
<feature type="transmembrane region" description="Helical" evidence="10">
    <location>
        <begin position="278"/>
        <end position="296"/>
    </location>
</feature>
<keyword evidence="4" id="KW-0769">Symport</keyword>
<feature type="binding site" evidence="7">
    <location>
        <position position="90"/>
    </location>
    <ligand>
        <name>Na(+)</name>
        <dbReference type="ChEBI" id="CHEBI:29101"/>
        <label>1</label>
    </ligand>
</feature>
<keyword evidence="8" id="KW-1015">Disulfide bond</keyword>
<evidence type="ECO:0000256" key="4">
    <source>
        <dbReference type="ARBA" id="ARBA00022847"/>
    </source>
</evidence>
<dbReference type="EMBL" id="JAUCMV010000003">
    <property type="protein sequence ID" value="KAK0409269.1"/>
    <property type="molecule type" value="Genomic_DNA"/>
</dbReference>
<keyword evidence="3 10" id="KW-0812">Transmembrane</keyword>